<dbReference type="InterPro" id="IPR010131">
    <property type="entry name" value="MdtP/NodT-like"/>
</dbReference>
<dbReference type="InterPro" id="IPR003423">
    <property type="entry name" value="OMP_efflux"/>
</dbReference>
<dbReference type="RefSeq" id="WP_231617266.1">
    <property type="nucleotide sequence ID" value="NZ_SJPY01000001.1"/>
</dbReference>
<organism evidence="3 4">
    <name type="scientific">Novipirellula aureliae</name>
    <dbReference type="NCBI Taxonomy" id="2527966"/>
    <lineage>
        <taxon>Bacteria</taxon>
        <taxon>Pseudomonadati</taxon>
        <taxon>Planctomycetota</taxon>
        <taxon>Planctomycetia</taxon>
        <taxon>Pirellulales</taxon>
        <taxon>Pirellulaceae</taxon>
        <taxon>Novipirellula</taxon>
    </lineage>
</organism>
<name>A0A5C6ED51_9BACT</name>
<dbReference type="Gene3D" id="1.20.1600.10">
    <property type="entry name" value="Outer membrane efflux proteins (OEP)"/>
    <property type="match status" value="1"/>
</dbReference>
<sequence length="525" mass="56502">MSSFRLQHTGVLLCYSVAVVLSGCASVSALPGMVGLSSDTEPTESIAATGPPTPENDAVGDDAVDLVPQAKPIELVAYDEALLVDTNLETLATETAEVVTSEPLFASEPMFASEPLFASEEGSMSLSDFEALALGNNPTIQELVATTQKAAGYRQQVGLKANPVIGYQAVQLADQGTDQHVVFISQTIVTAGKLALNRRVLNETLRAQRQQLEAQKYRVVTDIRMKYFDALAAQKQASEIREFLSVVEKGLELAELRKEALEGSQLDVLQAKVQKNEIELALQQAEVRFQAAWRELAAIAGNPQMPPVELSGDLPESLLEIDWSDLASTIVFSSPEYQAAQTRICQARANLDRQCVQAIPNIDFQLASGVDNGTGSGLINFEAGIPIPIHNRNQGNIAAARAELTQVSLAATRIENSIRARIGAVSRDYDSSLAAVTKYADEILPNAAESMRLAETAYKAGETNFLQVLVARRTYFDTMIEYIASQSQLAQAAAMVDGCMLSGALEPIVDDSGDSGLRDLTFSQQ</sequence>
<feature type="region of interest" description="Disordered" evidence="2">
    <location>
        <begin position="38"/>
        <end position="57"/>
    </location>
</feature>
<dbReference type="EMBL" id="SJPY01000001">
    <property type="protein sequence ID" value="TWU45486.1"/>
    <property type="molecule type" value="Genomic_DNA"/>
</dbReference>
<dbReference type="PROSITE" id="PS51257">
    <property type="entry name" value="PROKAR_LIPOPROTEIN"/>
    <property type="match status" value="1"/>
</dbReference>
<dbReference type="AlphaFoldDB" id="A0A5C6ED51"/>
<dbReference type="GO" id="GO:0015562">
    <property type="term" value="F:efflux transmembrane transporter activity"/>
    <property type="evidence" value="ECO:0007669"/>
    <property type="project" value="InterPro"/>
</dbReference>
<protein>
    <submittedName>
        <fullName evidence="3">Cobalt-zinc-cadmium resistance protein CzcC</fullName>
    </submittedName>
</protein>
<dbReference type="Pfam" id="PF02321">
    <property type="entry name" value="OEP"/>
    <property type="match status" value="1"/>
</dbReference>
<keyword evidence="4" id="KW-1185">Reference proteome</keyword>
<evidence type="ECO:0000256" key="1">
    <source>
        <dbReference type="ARBA" id="ARBA00007613"/>
    </source>
</evidence>
<evidence type="ECO:0000256" key="2">
    <source>
        <dbReference type="SAM" id="MobiDB-lite"/>
    </source>
</evidence>
<dbReference type="Proteomes" id="UP000315471">
    <property type="component" value="Unassembled WGS sequence"/>
</dbReference>
<dbReference type="PANTHER" id="PTHR30203:SF24">
    <property type="entry name" value="BLR4935 PROTEIN"/>
    <property type="match status" value="1"/>
</dbReference>
<proteinExistence type="inferred from homology"/>
<accession>A0A5C6ED51</accession>
<evidence type="ECO:0000313" key="3">
    <source>
        <dbReference type="EMBL" id="TWU45486.1"/>
    </source>
</evidence>
<evidence type="ECO:0000313" key="4">
    <source>
        <dbReference type="Proteomes" id="UP000315471"/>
    </source>
</evidence>
<gene>
    <name evidence="3" type="primary">czcC_1</name>
    <name evidence="3" type="ORF">Q31b_06580</name>
</gene>
<dbReference type="PANTHER" id="PTHR30203">
    <property type="entry name" value="OUTER MEMBRANE CATION EFFLUX PROTEIN"/>
    <property type="match status" value="1"/>
</dbReference>
<reference evidence="3 4" key="1">
    <citation type="submission" date="2019-02" db="EMBL/GenBank/DDBJ databases">
        <title>Deep-cultivation of Planctomycetes and their phenomic and genomic characterization uncovers novel biology.</title>
        <authorList>
            <person name="Wiegand S."/>
            <person name="Jogler M."/>
            <person name="Boedeker C."/>
            <person name="Pinto D."/>
            <person name="Vollmers J."/>
            <person name="Rivas-Marin E."/>
            <person name="Kohn T."/>
            <person name="Peeters S.H."/>
            <person name="Heuer A."/>
            <person name="Rast P."/>
            <person name="Oberbeckmann S."/>
            <person name="Bunk B."/>
            <person name="Jeske O."/>
            <person name="Meyerdierks A."/>
            <person name="Storesund J.E."/>
            <person name="Kallscheuer N."/>
            <person name="Luecker S."/>
            <person name="Lage O.M."/>
            <person name="Pohl T."/>
            <person name="Merkel B.J."/>
            <person name="Hornburger P."/>
            <person name="Mueller R.-W."/>
            <person name="Bruemmer F."/>
            <person name="Labrenz M."/>
            <person name="Spormann A.M."/>
            <person name="Op Den Camp H."/>
            <person name="Overmann J."/>
            <person name="Amann R."/>
            <person name="Jetten M.S.M."/>
            <person name="Mascher T."/>
            <person name="Medema M.H."/>
            <person name="Devos D.P."/>
            <person name="Kaster A.-K."/>
            <person name="Ovreas L."/>
            <person name="Rohde M."/>
            <person name="Galperin M.Y."/>
            <person name="Jogler C."/>
        </authorList>
    </citation>
    <scope>NUCLEOTIDE SEQUENCE [LARGE SCALE GENOMIC DNA]</scope>
    <source>
        <strain evidence="3 4">Q31b</strain>
    </source>
</reference>
<dbReference type="SUPFAM" id="SSF56954">
    <property type="entry name" value="Outer membrane efflux proteins (OEP)"/>
    <property type="match status" value="1"/>
</dbReference>
<comment type="similarity">
    <text evidence="1">Belongs to the outer membrane factor (OMF) (TC 1.B.17) family.</text>
</comment>
<comment type="caution">
    <text evidence="3">The sequence shown here is derived from an EMBL/GenBank/DDBJ whole genome shotgun (WGS) entry which is preliminary data.</text>
</comment>